<name>A0A1Y6B9K7_9BACT</name>
<dbReference type="OrthoDB" id="5291291at2"/>
<comment type="similarity">
    <text evidence="2">Belongs to the MotB family.</text>
</comment>
<evidence type="ECO:0000256" key="3">
    <source>
        <dbReference type="ARBA" id="ARBA00022475"/>
    </source>
</evidence>
<reference evidence="11" key="1">
    <citation type="submission" date="2017-04" db="EMBL/GenBank/DDBJ databases">
        <authorList>
            <person name="Varghese N."/>
            <person name="Submissions S."/>
        </authorList>
    </citation>
    <scope>NUCLEOTIDE SEQUENCE [LARGE SCALE GENOMIC DNA]</scope>
    <source>
        <strain evidence="11">RKEM611</strain>
    </source>
</reference>
<feature type="domain" description="OmpA-like" evidence="9">
    <location>
        <begin position="100"/>
        <end position="225"/>
    </location>
</feature>
<dbReference type="STRING" id="1513793.SAMN06296036_10367"/>
<evidence type="ECO:0000313" key="11">
    <source>
        <dbReference type="Proteomes" id="UP000192907"/>
    </source>
</evidence>
<accession>A0A1Y6B9K7</accession>
<evidence type="ECO:0000256" key="6">
    <source>
        <dbReference type="ARBA" id="ARBA00023136"/>
    </source>
</evidence>
<dbReference type="Proteomes" id="UP000192907">
    <property type="component" value="Unassembled WGS sequence"/>
</dbReference>
<organism evidence="10 11">
    <name type="scientific">Pseudobacteriovorax antillogorgiicola</name>
    <dbReference type="NCBI Taxonomy" id="1513793"/>
    <lineage>
        <taxon>Bacteria</taxon>
        <taxon>Pseudomonadati</taxon>
        <taxon>Bdellovibrionota</taxon>
        <taxon>Oligoflexia</taxon>
        <taxon>Oligoflexales</taxon>
        <taxon>Pseudobacteriovoracaceae</taxon>
        <taxon>Pseudobacteriovorax</taxon>
    </lineage>
</organism>
<dbReference type="AlphaFoldDB" id="A0A1Y6B9K7"/>
<dbReference type="RefSeq" id="WP_132316257.1">
    <property type="nucleotide sequence ID" value="NZ_FWZT01000003.1"/>
</dbReference>
<dbReference type="PROSITE" id="PS51123">
    <property type="entry name" value="OMPA_2"/>
    <property type="match status" value="1"/>
</dbReference>
<dbReference type="PANTHER" id="PTHR30329:SF21">
    <property type="entry name" value="LIPOPROTEIN YIAD-RELATED"/>
    <property type="match status" value="1"/>
</dbReference>
<evidence type="ECO:0000256" key="2">
    <source>
        <dbReference type="ARBA" id="ARBA00008914"/>
    </source>
</evidence>
<sequence length="225" mass="25092">MINPQDDLFLNDVEEDLEDDGASNEGWLTSFGDLMSLLLVFFILLMSASKVSTVKFEQVKNAVTGKVQDGEVNLITLAEELNKQIKKADLADKVTVDLTDESVDLVFHESLLFKSGKAEIIEENKAIIHEVIAVLKNIPDYTRITVEGHTDNVPIRSARFRNNWELSSARALVIVQSLEDVGFPGNRLALQGFGSNRPLVPNLDDEGNPIAENQRLNRRVVVRVH</sequence>
<dbReference type="CDD" id="cd07185">
    <property type="entry name" value="OmpA_C-like"/>
    <property type="match status" value="1"/>
</dbReference>
<gene>
    <name evidence="10" type="ORF">SAMN06296036_10367</name>
</gene>
<protein>
    <submittedName>
        <fullName evidence="10">Chemotaxis protein MotB</fullName>
    </submittedName>
</protein>
<dbReference type="Gene3D" id="3.30.1330.60">
    <property type="entry name" value="OmpA-like domain"/>
    <property type="match status" value="1"/>
</dbReference>
<evidence type="ECO:0000256" key="7">
    <source>
        <dbReference type="PROSITE-ProRule" id="PRU00473"/>
    </source>
</evidence>
<evidence type="ECO:0000256" key="5">
    <source>
        <dbReference type="ARBA" id="ARBA00022989"/>
    </source>
</evidence>
<dbReference type="SUPFAM" id="SSF103088">
    <property type="entry name" value="OmpA-like"/>
    <property type="match status" value="1"/>
</dbReference>
<keyword evidence="4 8" id="KW-0812">Transmembrane</keyword>
<evidence type="ECO:0000313" key="10">
    <source>
        <dbReference type="EMBL" id="SMF00067.1"/>
    </source>
</evidence>
<comment type="subcellular location">
    <subcellularLocation>
        <location evidence="1">Cell membrane</location>
        <topology evidence="1">Single-pass membrane protein</topology>
    </subcellularLocation>
</comment>
<dbReference type="InterPro" id="IPR036737">
    <property type="entry name" value="OmpA-like_sf"/>
</dbReference>
<keyword evidence="3" id="KW-1003">Cell membrane</keyword>
<keyword evidence="6 7" id="KW-0472">Membrane</keyword>
<dbReference type="PANTHER" id="PTHR30329">
    <property type="entry name" value="STATOR ELEMENT OF FLAGELLAR MOTOR COMPLEX"/>
    <property type="match status" value="1"/>
</dbReference>
<dbReference type="InterPro" id="IPR050330">
    <property type="entry name" value="Bact_OuterMem_StrucFunc"/>
</dbReference>
<evidence type="ECO:0000256" key="8">
    <source>
        <dbReference type="SAM" id="Phobius"/>
    </source>
</evidence>
<proteinExistence type="inferred from homology"/>
<feature type="transmembrane region" description="Helical" evidence="8">
    <location>
        <begin position="27"/>
        <end position="46"/>
    </location>
</feature>
<dbReference type="GO" id="GO:0005886">
    <property type="term" value="C:plasma membrane"/>
    <property type="evidence" value="ECO:0007669"/>
    <property type="project" value="UniProtKB-SubCell"/>
</dbReference>
<evidence type="ECO:0000259" key="9">
    <source>
        <dbReference type="PROSITE" id="PS51123"/>
    </source>
</evidence>
<dbReference type="Pfam" id="PF13677">
    <property type="entry name" value="MotB_plug"/>
    <property type="match status" value="1"/>
</dbReference>
<keyword evidence="11" id="KW-1185">Reference proteome</keyword>
<dbReference type="Pfam" id="PF00691">
    <property type="entry name" value="OmpA"/>
    <property type="match status" value="1"/>
</dbReference>
<dbReference type="InterPro" id="IPR006665">
    <property type="entry name" value="OmpA-like"/>
</dbReference>
<dbReference type="InterPro" id="IPR025713">
    <property type="entry name" value="MotB-like_N_dom"/>
</dbReference>
<evidence type="ECO:0000256" key="4">
    <source>
        <dbReference type="ARBA" id="ARBA00022692"/>
    </source>
</evidence>
<keyword evidence="5 8" id="KW-1133">Transmembrane helix</keyword>
<evidence type="ECO:0000256" key="1">
    <source>
        <dbReference type="ARBA" id="ARBA00004162"/>
    </source>
</evidence>
<dbReference type="EMBL" id="FWZT01000003">
    <property type="protein sequence ID" value="SMF00067.1"/>
    <property type="molecule type" value="Genomic_DNA"/>
</dbReference>